<dbReference type="Pfam" id="PF00474">
    <property type="entry name" value="SSF"/>
    <property type="match status" value="1"/>
</dbReference>
<dbReference type="InterPro" id="IPR051163">
    <property type="entry name" value="Sodium:Solute_Symporter_SSF"/>
</dbReference>
<evidence type="ECO:0000256" key="13">
    <source>
        <dbReference type="RuleBase" id="RU362091"/>
    </source>
</evidence>
<comment type="subcellular location">
    <subcellularLocation>
        <location evidence="1">Cell membrane</location>
        <topology evidence="1">Multi-pass membrane protein</topology>
    </subcellularLocation>
</comment>
<sequence length="764" mass="83153">MLDLEVVTLSSVVGSEIPDSGFQGNTDCMAILVRQNAECGGGRTDDETCRVGSGPQIHTNNTAAVSYINKEVLIAVSSGDANSSLVPGMLCGANCTPHSSVFQCSQVKWTPFRSNFCFQNTKWQLRPKLGLGLAFSGNADPVTLSALCFYYGDDIAKLAIVDYVILGLMLLVSVAIGIYHGCTGNKQRTTQTYLVADRKMNFIPVGVSIMASTTSAIALLGTVAEIYMYTTMFVWIFVAFLIMIPCSAHLYLPVFYNLGITSIYEYLELRFSKPTRIICTLIYIIYKVLYLGIVIYAPSLALSAVSGLNLFSSTLTVGIVCTFYTAIGGMKAVVWTDVLQSIIVYAGLLAVIIKGTIILGGIQNAWRIAEEGGRVEFLIIDVDPTIRNTVWSLTIGFTLNMMPLTGVSQQAAQRFNSCKSARDGIKAMYLHLFFSELIVIILAFSAIIIYAVYATCSPLAEGKISSPDQLMPYFVVEHFKHVPGIAGLFIAATFSGTLSTLSSGLNSLAAVTFEDLMKMSSRVTKLSDRKATVILKILAAVYGVLAIVFVFLVSQFGTLITLSVGLSGLLLAPVLGVFTLGLFFPCANSKGAFIGLMSGLGVSAMIFVGNLFYKYRPPPLPMSIAGCIEPNATVTNTTLAYITELVETVTIYENLSTLPSTPQTESYGFKDFMKISYLWYGLLETSTVLIVGLLVSFLTGYTRPKDVDPRLLSPLYTKYSGCCPSFCCLPITRHTEDNMHQDEGAIELHRYKDSRYIHVANKDM</sequence>
<feature type="transmembrane region" description="Helical" evidence="14">
    <location>
        <begin position="310"/>
        <end position="330"/>
    </location>
</feature>
<feature type="transmembrane region" description="Helical" evidence="14">
    <location>
        <begin position="677"/>
        <end position="701"/>
    </location>
</feature>
<evidence type="ECO:0000256" key="10">
    <source>
        <dbReference type="ARBA" id="ARBA00023180"/>
    </source>
</evidence>
<feature type="transmembrane region" description="Helical" evidence="14">
    <location>
        <begin position="533"/>
        <end position="553"/>
    </location>
</feature>
<dbReference type="RefSeq" id="XP_006820586.1">
    <property type="nucleotide sequence ID" value="XM_006820523.1"/>
</dbReference>
<dbReference type="CDD" id="cd11492">
    <property type="entry name" value="SLC5sbd_NIS-SMVT"/>
    <property type="match status" value="1"/>
</dbReference>
<dbReference type="PANTHER" id="PTHR42985">
    <property type="entry name" value="SODIUM-COUPLED MONOCARBOXYLATE TRANSPORTER"/>
    <property type="match status" value="1"/>
</dbReference>
<dbReference type="PROSITE" id="PS50283">
    <property type="entry name" value="NA_SOLUT_SYMP_3"/>
    <property type="match status" value="1"/>
</dbReference>
<gene>
    <name evidence="16" type="primary">LOC102803462</name>
</gene>
<feature type="transmembrane region" description="Helical" evidence="14">
    <location>
        <begin position="342"/>
        <end position="366"/>
    </location>
</feature>
<feature type="transmembrane region" description="Helical" evidence="14">
    <location>
        <begin position="200"/>
        <end position="220"/>
    </location>
</feature>
<keyword evidence="8" id="KW-0406">Ion transport</keyword>
<evidence type="ECO:0000256" key="8">
    <source>
        <dbReference type="ARBA" id="ARBA00023065"/>
    </source>
</evidence>
<feature type="transmembrane region" description="Helical" evidence="14">
    <location>
        <begin position="559"/>
        <end position="584"/>
    </location>
</feature>
<feature type="transmembrane region" description="Helical" evidence="14">
    <location>
        <begin position="485"/>
        <end position="513"/>
    </location>
</feature>
<evidence type="ECO:0000256" key="2">
    <source>
        <dbReference type="ARBA" id="ARBA00006434"/>
    </source>
</evidence>
<evidence type="ECO:0000313" key="16">
    <source>
        <dbReference type="RefSeq" id="XP_006820586.1"/>
    </source>
</evidence>
<evidence type="ECO:0000256" key="11">
    <source>
        <dbReference type="ARBA" id="ARBA00023201"/>
    </source>
</evidence>
<evidence type="ECO:0000256" key="14">
    <source>
        <dbReference type="SAM" id="Phobius"/>
    </source>
</evidence>
<dbReference type="Proteomes" id="UP000694865">
    <property type="component" value="Unplaced"/>
</dbReference>
<evidence type="ECO:0000256" key="9">
    <source>
        <dbReference type="ARBA" id="ARBA00023136"/>
    </source>
</evidence>
<evidence type="ECO:0000256" key="1">
    <source>
        <dbReference type="ARBA" id="ARBA00004651"/>
    </source>
</evidence>
<keyword evidence="11" id="KW-0739">Sodium transport</keyword>
<keyword evidence="7" id="KW-0915">Sodium</keyword>
<feature type="transmembrane region" description="Helical" evidence="14">
    <location>
        <begin position="428"/>
        <end position="453"/>
    </location>
</feature>
<dbReference type="PROSITE" id="PS00456">
    <property type="entry name" value="NA_SOLUT_SYMP_1"/>
    <property type="match status" value="1"/>
</dbReference>
<evidence type="ECO:0000313" key="15">
    <source>
        <dbReference type="Proteomes" id="UP000694865"/>
    </source>
</evidence>
<evidence type="ECO:0000256" key="6">
    <source>
        <dbReference type="ARBA" id="ARBA00022989"/>
    </source>
</evidence>
<dbReference type="Gene3D" id="1.20.1730.10">
    <property type="entry name" value="Sodium/glucose cotransporter"/>
    <property type="match status" value="1"/>
</dbReference>
<dbReference type="InterPro" id="IPR001734">
    <property type="entry name" value="Na/solute_symporter"/>
</dbReference>
<keyword evidence="5 14" id="KW-0812">Transmembrane</keyword>
<keyword evidence="15" id="KW-1185">Reference proteome</keyword>
<dbReference type="NCBIfam" id="TIGR00813">
    <property type="entry name" value="sss"/>
    <property type="match status" value="1"/>
</dbReference>
<evidence type="ECO:0000256" key="3">
    <source>
        <dbReference type="ARBA" id="ARBA00022448"/>
    </source>
</evidence>
<keyword evidence="6 14" id="KW-1133">Transmembrane helix</keyword>
<keyword evidence="3" id="KW-0813">Transport</keyword>
<feature type="transmembrane region" description="Helical" evidence="14">
    <location>
        <begin position="158"/>
        <end position="179"/>
    </location>
</feature>
<feature type="transmembrane region" description="Helical" evidence="14">
    <location>
        <begin position="591"/>
        <end position="613"/>
    </location>
</feature>
<evidence type="ECO:0000256" key="4">
    <source>
        <dbReference type="ARBA" id="ARBA00022475"/>
    </source>
</evidence>
<feature type="transmembrane region" description="Helical" evidence="14">
    <location>
        <begin position="232"/>
        <end position="256"/>
    </location>
</feature>
<reference evidence="16" key="1">
    <citation type="submission" date="2025-08" db="UniProtKB">
        <authorList>
            <consortium name="RefSeq"/>
        </authorList>
    </citation>
    <scope>IDENTIFICATION</scope>
    <source>
        <tissue evidence="16">Testes</tissue>
    </source>
</reference>
<organism evidence="15 16">
    <name type="scientific">Saccoglossus kowalevskii</name>
    <name type="common">Acorn worm</name>
    <dbReference type="NCBI Taxonomy" id="10224"/>
    <lineage>
        <taxon>Eukaryota</taxon>
        <taxon>Metazoa</taxon>
        <taxon>Hemichordata</taxon>
        <taxon>Enteropneusta</taxon>
        <taxon>Harrimaniidae</taxon>
        <taxon>Saccoglossus</taxon>
    </lineage>
</organism>
<comment type="similarity">
    <text evidence="2 13">Belongs to the sodium:solute symporter (SSF) (TC 2.A.21) family.</text>
</comment>
<keyword evidence="9 14" id="KW-0472">Membrane</keyword>
<dbReference type="InterPro" id="IPR018212">
    <property type="entry name" value="Na/solute_symporter_CS"/>
</dbReference>
<accession>A0ABM0MKP5</accession>
<keyword evidence="10" id="KW-0325">Glycoprotein</keyword>
<feature type="transmembrane region" description="Helical" evidence="14">
    <location>
        <begin position="277"/>
        <end position="298"/>
    </location>
</feature>
<dbReference type="InterPro" id="IPR038377">
    <property type="entry name" value="Na/Glc_symporter_sf"/>
</dbReference>
<dbReference type="PANTHER" id="PTHR42985:SF2">
    <property type="entry name" value="SODIUM-DEPENDENT MULTIVITAMIN TRANSPORTER"/>
    <property type="match status" value="1"/>
</dbReference>
<feature type="transmembrane region" description="Helical" evidence="14">
    <location>
        <begin position="386"/>
        <end position="407"/>
    </location>
</feature>
<dbReference type="GeneID" id="102803462"/>
<evidence type="ECO:0000256" key="7">
    <source>
        <dbReference type="ARBA" id="ARBA00023053"/>
    </source>
</evidence>
<proteinExistence type="inferred from homology"/>
<evidence type="ECO:0000256" key="5">
    <source>
        <dbReference type="ARBA" id="ARBA00022692"/>
    </source>
</evidence>
<evidence type="ECO:0000256" key="12">
    <source>
        <dbReference type="ARBA" id="ARBA00036099"/>
    </source>
</evidence>
<keyword evidence="4" id="KW-1003">Cell membrane</keyword>
<name>A0ABM0MKP5_SACKO</name>
<comment type="catalytic activity">
    <reaction evidence="12">
        <text>iodide(out) + 2 Na(+)(out) = iodide(in) + 2 Na(+)(in)</text>
        <dbReference type="Rhea" id="RHEA:71207"/>
        <dbReference type="ChEBI" id="CHEBI:16382"/>
        <dbReference type="ChEBI" id="CHEBI:29101"/>
    </reaction>
</comment>
<protein>
    <submittedName>
        <fullName evidence="16">Sodium-coupled monocarboxylate transporter 2-like</fullName>
    </submittedName>
</protein>